<dbReference type="AlphaFoldDB" id="A0A178IM41"/>
<dbReference type="RefSeq" id="WP_068769213.1">
    <property type="nucleotide sequence ID" value="NZ_CP109796.1"/>
</dbReference>
<comment type="similarity">
    <text evidence="1">Belongs to the sulfatase family.</text>
</comment>
<dbReference type="EMBL" id="LRRQ01000043">
    <property type="protein sequence ID" value="OAM90954.1"/>
    <property type="molecule type" value="Genomic_DNA"/>
</dbReference>
<dbReference type="InterPro" id="IPR006311">
    <property type="entry name" value="TAT_signal"/>
</dbReference>
<organism evidence="4 5">
    <name type="scientific">Termitidicoccus mucosus</name>
    <dbReference type="NCBI Taxonomy" id="1184151"/>
    <lineage>
        <taxon>Bacteria</taxon>
        <taxon>Pseudomonadati</taxon>
        <taxon>Verrucomicrobiota</taxon>
        <taxon>Opitutia</taxon>
        <taxon>Opitutales</taxon>
        <taxon>Opitutaceae</taxon>
        <taxon>Termitidicoccus</taxon>
    </lineage>
</organism>
<evidence type="ECO:0000259" key="3">
    <source>
        <dbReference type="Pfam" id="PF00884"/>
    </source>
</evidence>
<dbReference type="GO" id="GO:0004065">
    <property type="term" value="F:arylsulfatase activity"/>
    <property type="evidence" value="ECO:0007669"/>
    <property type="project" value="TreeGrafter"/>
</dbReference>
<dbReference type="NCBIfam" id="TIGR01409">
    <property type="entry name" value="TAT_signal_seq"/>
    <property type="match status" value="1"/>
</dbReference>
<proteinExistence type="inferred from homology"/>
<evidence type="ECO:0000313" key="5">
    <source>
        <dbReference type="Proteomes" id="UP000078486"/>
    </source>
</evidence>
<feature type="domain" description="Sulfatase N-terminal" evidence="3">
    <location>
        <begin position="45"/>
        <end position="395"/>
    </location>
</feature>
<comment type="caution">
    <text evidence="4">The sequence shown here is derived from an EMBL/GenBank/DDBJ whole genome shotgun (WGS) entry which is preliminary data.</text>
</comment>
<dbReference type="PANTHER" id="PTHR42693:SF27">
    <property type="entry name" value="ARYLSULFATASE B [PRECURSOR]"/>
    <property type="match status" value="1"/>
</dbReference>
<protein>
    <recommendedName>
        <fullName evidence="3">Sulfatase N-terminal domain-containing protein</fullName>
    </recommendedName>
</protein>
<dbReference type="InterPro" id="IPR019546">
    <property type="entry name" value="TAT_signal_bac_arc"/>
</dbReference>
<dbReference type="OrthoDB" id="9762324at2"/>
<dbReference type="InterPro" id="IPR050738">
    <property type="entry name" value="Sulfatase"/>
</dbReference>
<sequence>MNRRRFLRTATTGAAALALGDHFASVASSATGFTPSRDARLPRKPNLLFILTDQQRWDTLACYGNRTINAPTLNALAAQSVVFNHAFVSHPVCTPSRGTLMSGLWPHQSGVTANNIPLPSSTRCYNQLLADPDYRTGYIGKWHLGDELFAQHDFAEWIATEDEYQALFSAGRDKNAKSDYWQFLTGHGQKPDKKNGYFSRTFAVRAPIELGKPAFQATRAVDFLQRHRKDPFILQVSYLEPHTPYESPLHDLYADEDIPLCESYYKDGPDDDIPWRIRLRQMSFSRSKTFSKSPAQLADITRHYYGNISCVDRSVDTILRELERLGLADHTIVVFTSDHGDQMSAHRLWYKEVMYQESLRVPLLMRVPGVRGGARIDAPWSHIDMVPTLLGLLGADKKMISPLSGRDRSAEIQGASIPPTSVFAEWSPNDRDDDGEPGKKRRTKKDIYAANHPDLAKYVDESSRTVITPDGWRLTLSDIDKCQLFNLCDDPTEQHNLYYRVSHRDIVKRLAAEIAMWQQDTGDSLSKALKF</sequence>
<dbReference type="PROSITE" id="PS51318">
    <property type="entry name" value="TAT"/>
    <property type="match status" value="1"/>
</dbReference>
<name>A0A178IM41_9BACT</name>
<dbReference type="PANTHER" id="PTHR42693">
    <property type="entry name" value="ARYLSULFATASE FAMILY MEMBER"/>
    <property type="match status" value="1"/>
</dbReference>
<dbReference type="SUPFAM" id="SSF53649">
    <property type="entry name" value="Alkaline phosphatase-like"/>
    <property type="match status" value="1"/>
</dbReference>
<evidence type="ECO:0000256" key="2">
    <source>
        <dbReference type="SAM" id="MobiDB-lite"/>
    </source>
</evidence>
<gene>
    <name evidence="4" type="ORF">AW736_05500</name>
</gene>
<accession>A0A178IM41</accession>
<feature type="region of interest" description="Disordered" evidence="2">
    <location>
        <begin position="420"/>
        <end position="445"/>
    </location>
</feature>
<dbReference type="Gene3D" id="3.40.720.10">
    <property type="entry name" value="Alkaline Phosphatase, subunit A"/>
    <property type="match status" value="1"/>
</dbReference>
<dbReference type="Pfam" id="PF00884">
    <property type="entry name" value="Sulfatase"/>
    <property type="match status" value="1"/>
</dbReference>
<reference evidence="4 5" key="1">
    <citation type="submission" date="2016-01" db="EMBL/GenBank/DDBJ databases">
        <title>High potential of lignocellulose degradation of a new Verrucomicrobia species.</title>
        <authorList>
            <person name="Wang Y."/>
            <person name="Shi Y."/>
            <person name="Qiu Z."/>
            <person name="Liu S."/>
            <person name="Yang H."/>
        </authorList>
    </citation>
    <scope>NUCLEOTIDE SEQUENCE [LARGE SCALE GENOMIC DNA]</scope>
    <source>
        <strain evidence="4 5">TSB47</strain>
    </source>
</reference>
<dbReference type="STRING" id="1184151.AW736_05500"/>
<dbReference type="InterPro" id="IPR017850">
    <property type="entry name" value="Alkaline_phosphatase_core_sf"/>
</dbReference>
<dbReference type="InterPro" id="IPR000917">
    <property type="entry name" value="Sulfatase_N"/>
</dbReference>
<dbReference type="Proteomes" id="UP000078486">
    <property type="component" value="Unassembled WGS sequence"/>
</dbReference>
<evidence type="ECO:0000313" key="4">
    <source>
        <dbReference type="EMBL" id="OAM90954.1"/>
    </source>
</evidence>
<evidence type="ECO:0000256" key="1">
    <source>
        <dbReference type="ARBA" id="ARBA00008779"/>
    </source>
</evidence>
<keyword evidence="5" id="KW-1185">Reference proteome</keyword>